<dbReference type="PANTHER" id="PTHR48104">
    <property type="entry name" value="METACASPASE-4"/>
    <property type="match status" value="1"/>
</dbReference>
<dbReference type="EMBL" id="UINC01209882">
    <property type="protein sequence ID" value="SVE33093.1"/>
    <property type="molecule type" value="Genomic_DNA"/>
</dbReference>
<gene>
    <name evidence="2" type="ORF">METZ01_LOCUS485947</name>
</gene>
<evidence type="ECO:0000313" key="2">
    <source>
        <dbReference type="EMBL" id="SVE33093.1"/>
    </source>
</evidence>
<dbReference type="GO" id="GO:0004197">
    <property type="term" value="F:cysteine-type endopeptidase activity"/>
    <property type="evidence" value="ECO:0007669"/>
    <property type="project" value="InterPro"/>
</dbReference>
<feature type="non-terminal residue" evidence="2">
    <location>
        <position position="173"/>
    </location>
</feature>
<dbReference type="PANTHER" id="PTHR48104:SF30">
    <property type="entry name" value="METACASPASE-1"/>
    <property type="match status" value="1"/>
</dbReference>
<dbReference type="InterPro" id="IPR050452">
    <property type="entry name" value="Metacaspase"/>
</dbReference>
<name>A0A383CM17_9ZZZZ</name>
<reference evidence="2" key="1">
    <citation type="submission" date="2018-05" db="EMBL/GenBank/DDBJ databases">
        <authorList>
            <person name="Lanie J.A."/>
            <person name="Ng W.-L."/>
            <person name="Kazmierczak K.M."/>
            <person name="Andrzejewski T.M."/>
            <person name="Davidsen T.M."/>
            <person name="Wayne K.J."/>
            <person name="Tettelin H."/>
            <person name="Glass J.I."/>
            <person name="Rusch D."/>
            <person name="Podicherti R."/>
            <person name="Tsui H.-C.T."/>
            <person name="Winkler M.E."/>
        </authorList>
    </citation>
    <scope>NUCLEOTIDE SEQUENCE</scope>
</reference>
<feature type="domain" description="Peptidase C14 caspase" evidence="1">
    <location>
        <begin position="26"/>
        <end position="162"/>
    </location>
</feature>
<dbReference type="InterPro" id="IPR029030">
    <property type="entry name" value="Caspase-like_dom_sf"/>
</dbReference>
<dbReference type="GO" id="GO:0005737">
    <property type="term" value="C:cytoplasm"/>
    <property type="evidence" value="ECO:0007669"/>
    <property type="project" value="TreeGrafter"/>
</dbReference>
<dbReference type="InterPro" id="IPR011600">
    <property type="entry name" value="Pept_C14_caspase"/>
</dbReference>
<protein>
    <recommendedName>
        <fullName evidence="1">Peptidase C14 caspase domain-containing protein</fullName>
    </recommendedName>
</protein>
<dbReference type="AlphaFoldDB" id="A0A383CM17"/>
<organism evidence="2">
    <name type="scientific">marine metagenome</name>
    <dbReference type="NCBI Taxonomy" id="408172"/>
    <lineage>
        <taxon>unclassified sequences</taxon>
        <taxon>metagenomes</taxon>
        <taxon>ecological metagenomes</taxon>
    </lineage>
</organism>
<dbReference type="SUPFAM" id="SSF52129">
    <property type="entry name" value="Caspase-like"/>
    <property type="match status" value="1"/>
</dbReference>
<accession>A0A383CM17</accession>
<dbReference type="Gene3D" id="3.40.50.1460">
    <property type="match status" value="1"/>
</dbReference>
<evidence type="ECO:0000259" key="1">
    <source>
        <dbReference type="Pfam" id="PF00656"/>
    </source>
</evidence>
<proteinExistence type="predicted"/>
<sequence>MQKLLFIYLFSLCLAINKENIYENSYALIIGIDNYQNVPELDYAVKDAVAVESMLIDKFQFEQDNIRILKNEEATKTTIIQEFSNITKKAGENDRVLIFFAGHGQTEDLPNGGEIGYLMPVNGDSDLYVSAIDMDELKKISLRSEAKHILYLVDACYGGLASVGSRGLAQTAP</sequence>
<dbReference type="Pfam" id="PF00656">
    <property type="entry name" value="Peptidase_C14"/>
    <property type="match status" value="1"/>
</dbReference>
<dbReference type="GO" id="GO:0006508">
    <property type="term" value="P:proteolysis"/>
    <property type="evidence" value="ECO:0007669"/>
    <property type="project" value="InterPro"/>
</dbReference>